<dbReference type="Proteomes" id="UP001519349">
    <property type="component" value="Unassembled WGS sequence"/>
</dbReference>
<comment type="caution">
    <text evidence="2">The sequence shown here is derived from an EMBL/GenBank/DDBJ whole genome shotgun (WGS) entry which is preliminary data.</text>
</comment>
<keyword evidence="1" id="KW-1133">Transmembrane helix</keyword>
<evidence type="ECO:0000313" key="3">
    <source>
        <dbReference type="Proteomes" id="UP001519349"/>
    </source>
</evidence>
<accession>A0ABS5B056</accession>
<evidence type="ECO:0000313" key="2">
    <source>
        <dbReference type="EMBL" id="MBP2622214.1"/>
    </source>
</evidence>
<name>A0ABS5B056_9STRE</name>
<keyword evidence="3" id="KW-1185">Reference proteome</keyword>
<dbReference type="EMBL" id="QFAY01000039">
    <property type="protein sequence ID" value="MBP2622214.1"/>
    <property type="molecule type" value="Genomic_DNA"/>
</dbReference>
<organism evidence="2 3">
    <name type="scientific">Streptococcus panodentis</name>
    <dbReference type="NCBI Taxonomy" id="1581472"/>
    <lineage>
        <taxon>Bacteria</taxon>
        <taxon>Bacillati</taxon>
        <taxon>Bacillota</taxon>
        <taxon>Bacilli</taxon>
        <taxon>Lactobacillales</taxon>
        <taxon>Streptococcaceae</taxon>
        <taxon>Streptococcus</taxon>
    </lineage>
</organism>
<keyword evidence="1" id="KW-0472">Membrane</keyword>
<protein>
    <recommendedName>
        <fullName evidence="4">DUF443 family protein</fullName>
    </recommendedName>
</protein>
<reference evidence="2 3" key="1">
    <citation type="submission" date="2018-05" db="EMBL/GenBank/DDBJ databases">
        <title>Draft genome sequence of Streptococcus panodentis CCUG 70867T.</title>
        <authorList>
            <person name="Salva-Serra F."/>
            <person name="Mendez V."/>
            <person name="Jaen-Luchoro D."/>
            <person name="Gonzales-Siles L."/>
            <person name="Karlsson R."/>
            <person name="Engstrom-Jakobsson H."/>
            <person name="Busquets A."/>
            <person name="Gomila M."/>
            <person name="Pineiro-Iglesias B."/>
            <person name="Bennasar-Figueras A."/>
            <person name="Seeger M."/>
            <person name="Moore E."/>
        </authorList>
    </citation>
    <scope>NUCLEOTIDE SEQUENCE [LARGE SCALE GENOMIC DNA]</scope>
    <source>
        <strain evidence="2 3">CCUG 70867</strain>
    </source>
</reference>
<evidence type="ECO:0008006" key="4">
    <source>
        <dbReference type="Google" id="ProtNLM"/>
    </source>
</evidence>
<dbReference type="RefSeq" id="WP_209552115.1">
    <property type="nucleotide sequence ID" value="NZ_QFAY01000039.1"/>
</dbReference>
<feature type="transmembrane region" description="Helical" evidence="1">
    <location>
        <begin position="145"/>
        <end position="165"/>
    </location>
</feature>
<gene>
    <name evidence="2" type="ORF">DHL47_12970</name>
</gene>
<evidence type="ECO:0000256" key="1">
    <source>
        <dbReference type="SAM" id="Phobius"/>
    </source>
</evidence>
<proteinExistence type="predicted"/>
<keyword evidence="1" id="KW-0812">Transmembrane</keyword>
<sequence length="184" mass="21233">MYTHKNLISLGFHDDVAIYLDLCHGDLKQQTVNRTGFEGKVFLATMIGLQIVQFGIFNFVFSNSFLNVLFFLTSVLASILLAIILNKNIYKNIILEPVLFSQAEYEAFKKRLKKYDLGVLWLTIIVVLVIVFGSIFYFIYPSIILLIAIDLSVFSVYFLFTNGFLTKRRHFEQFLNPSYTNKKG</sequence>
<feature type="transmembrane region" description="Helical" evidence="1">
    <location>
        <begin position="67"/>
        <end position="85"/>
    </location>
</feature>
<feature type="transmembrane region" description="Helical" evidence="1">
    <location>
        <begin position="41"/>
        <end position="61"/>
    </location>
</feature>
<feature type="transmembrane region" description="Helical" evidence="1">
    <location>
        <begin position="119"/>
        <end position="139"/>
    </location>
</feature>